<name>A0ABR8EZC6_NOSLI</name>
<reference evidence="1 2" key="1">
    <citation type="journal article" date="2020" name="ISME J.">
        <title>Comparative genomics reveals insights into cyanobacterial evolution and habitat adaptation.</title>
        <authorList>
            <person name="Chen M.Y."/>
            <person name="Teng W.K."/>
            <person name="Zhao L."/>
            <person name="Hu C.X."/>
            <person name="Zhou Y.K."/>
            <person name="Han B.P."/>
            <person name="Song L.R."/>
            <person name="Shu W.S."/>
        </authorList>
    </citation>
    <scope>NUCLEOTIDE SEQUENCE [LARGE SCALE GENOMIC DNA]</scope>
    <source>
        <strain evidence="1 2">FACHB-391</strain>
    </source>
</reference>
<dbReference type="EMBL" id="JACJTE010000028">
    <property type="protein sequence ID" value="MBD2563278.1"/>
    <property type="molecule type" value="Genomic_DNA"/>
</dbReference>
<evidence type="ECO:0000313" key="2">
    <source>
        <dbReference type="Proteomes" id="UP000604661"/>
    </source>
</evidence>
<gene>
    <name evidence="1" type="ORF">H6G95_22195</name>
</gene>
<sequence length="56" mass="6719">MRYQENGTAQRLHEDWFTLCLSTSTNRQLLTQRCRISSQATYSARSSLRYNWLVIY</sequence>
<proteinExistence type="predicted"/>
<dbReference type="RefSeq" id="WP_190899620.1">
    <property type="nucleotide sequence ID" value="NZ_JACJTE010000028.1"/>
</dbReference>
<accession>A0ABR8EZC6</accession>
<comment type="caution">
    <text evidence="1">The sequence shown here is derived from an EMBL/GenBank/DDBJ whole genome shotgun (WGS) entry which is preliminary data.</text>
</comment>
<organism evidence="1 2">
    <name type="scientific">Nostoc linckia FACHB-391</name>
    <dbReference type="NCBI Taxonomy" id="2692906"/>
    <lineage>
        <taxon>Bacteria</taxon>
        <taxon>Bacillati</taxon>
        <taxon>Cyanobacteriota</taxon>
        <taxon>Cyanophyceae</taxon>
        <taxon>Nostocales</taxon>
        <taxon>Nostocaceae</taxon>
        <taxon>Nostoc</taxon>
    </lineage>
</organism>
<dbReference type="Proteomes" id="UP000604661">
    <property type="component" value="Unassembled WGS sequence"/>
</dbReference>
<keyword evidence="2" id="KW-1185">Reference proteome</keyword>
<evidence type="ECO:0000313" key="1">
    <source>
        <dbReference type="EMBL" id="MBD2563278.1"/>
    </source>
</evidence>
<protein>
    <submittedName>
        <fullName evidence="1">Uncharacterized protein</fullName>
    </submittedName>
</protein>